<evidence type="ECO:0000313" key="4">
    <source>
        <dbReference type="Proteomes" id="UP000267342"/>
    </source>
</evidence>
<gene>
    <name evidence="3" type="ORF">ZBT109_0819</name>
</gene>
<dbReference type="KEGG" id="zpl:ZBT109_0819"/>
<dbReference type="Proteomes" id="UP000267342">
    <property type="component" value="Chromosome"/>
</dbReference>
<evidence type="ECO:0000259" key="2">
    <source>
        <dbReference type="Pfam" id="PF07978"/>
    </source>
</evidence>
<comment type="similarity">
    <text evidence="1">Belongs to the NipSnap family.</text>
</comment>
<dbReference type="Pfam" id="PF07978">
    <property type="entry name" value="NIPSNAP"/>
    <property type="match status" value="1"/>
</dbReference>
<dbReference type="InterPro" id="IPR012577">
    <property type="entry name" value="NIPSNAP"/>
</dbReference>
<dbReference type="AlphaFoldDB" id="A0A348HD93"/>
<reference evidence="3 4" key="1">
    <citation type="submission" date="2018-09" db="EMBL/GenBank/DDBJ databases">
        <title>Zymobacter palmae IAM14233 (=T109) whole genome analysis.</title>
        <authorList>
            <person name="Yanase H."/>
        </authorList>
    </citation>
    <scope>NUCLEOTIDE SEQUENCE [LARGE SCALE GENOMIC DNA]</scope>
    <source>
        <strain evidence="3 4">IAM14233</strain>
    </source>
</reference>
<protein>
    <submittedName>
        <fullName evidence="3">N-methylhydantoinaseA/acetone carboxylase</fullName>
    </submittedName>
</protein>
<name>A0A348HD93_9GAMM</name>
<dbReference type="STRING" id="1123510.GCA_000620025_01582"/>
<dbReference type="Gene3D" id="3.30.70.100">
    <property type="match status" value="1"/>
</dbReference>
<dbReference type="InterPro" id="IPR051557">
    <property type="entry name" value="NipSnap_domain"/>
</dbReference>
<dbReference type="PANTHER" id="PTHR21017">
    <property type="entry name" value="NIPSNAP-RELATED"/>
    <property type="match status" value="1"/>
</dbReference>
<dbReference type="SUPFAM" id="SSF54909">
    <property type="entry name" value="Dimeric alpha+beta barrel"/>
    <property type="match status" value="1"/>
</dbReference>
<sequence length="105" mass="12464">MMYFEMRTYTVKIGKMNEYISLFEHVGLPILSKYATLVGYWQAESGELNQIIHIWAYESLDDRIEKRRALYQDQEWLTAFIPEALPMLEKQESRILVPSSFSPLR</sequence>
<dbReference type="PANTHER" id="PTHR21017:SF17">
    <property type="entry name" value="PROTEIN NIPSNAP"/>
    <property type="match status" value="1"/>
</dbReference>
<evidence type="ECO:0000313" key="3">
    <source>
        <dbReference type="EMBL" id="BBG29595.1"/>
    </source>
</evidence>
<proteinExistence type="inferred from homology"/>
<accession>A0A348HD93</accession>
<keyword evidence="4" id="KW-1185">Reference proteome</keyword>
<evidence type="ECO:0000256" key="1">
    <source>
        <dbReference type="ARBA" id="ARBA00005291"/>
    </source>
</evidence>
<organism evidence="3 4">
    <name type="scientific">Zymobacter palmae</name>
    <dbReference type="NCBI Taxonomy" id="33074"/>
    <lineage>
        <taxon>Bacteria</taxon>
        <taxon>Pseudomonadati</taxon>
        <taxon>Pseudomonadota</taxon>
        <taxon>Gammaproteobacteria</taxon>
        <taxon>Oceanospirillales</taxon>
        <taxon>Halomonadaceae</taxon>
        <taxon>Zymobacter group</taxon>
        <taxon>Zymobacter</taxon>
    </lineage>
</organism>
<dbReference type="RefSeq" id="WP_232012862.1">
    <property type="nucleotide sequence ID" value="NZ_AP018933.1"/>
</dbReference>
<dbReference type="InterPro" id="IPR011008">
    <property type="entry name" value="Dimeric_a/b-barrel"/>
</dbReference>
<dbReference type="EMBL" id="AP018933">
    <property type="protein sequence ID" value="BBG29595.1"/>
    <property type="molecule type" value="Genomic_DNA"/>
</dbReference>
<feature type="domain" description="NIPSNAP" evidence="2">
    <location>
        <begin position="4"/>
        <end position="103"/>
    </location>
</feature>